<dbReference type="PROSITE" id="PS51273">
    <property type="entry name" value="GATASE_TYPE_1"/>
    <property type="match status" value="1"/>
</dbReference>
<dbReference type="NCBIfam" id="TIGR00566">
    <property type="entry name" value="trpG_papA"/>
    <property type="match status" value="1"/>
</dbReference>
<dbReference type="GO" id="GO:0005829">
    <property type="term" value="C:cytosol"/>
    <property type="evidence" value="ECO:0007669"/>
    <property type="project" value="TreeGrafter"/>
</dbReference>
<protein>
    <submittedName>
        <fullName evidence="3">Anthranilate synthase component II</fullName>
        <ecNumber evidence="3">4.1.3.27</ecNumber>
    </submittedName>
</protein>
<dbReference type="InterPro" id="IPR017926">
    <property type="entry name" value="GATASE"/>
</dbReference>
<dbReference type="GO" id="GO:0046820">
    <property type="term" value="F:4-amino-4-deoxychorismate synthase activity"/>
    <property type="evidence" value="ECO:0007669"/>
    <property type="project" value="TreeGrafter"/>
</dbReference>
<dbReference type="KEGG" id="adp:NCTC12871_01295"/>
<evidence type="ECO:0000256" key="1">
    <source>
        <dbReference type="ARBA" id="ARBA00022962"/>
    </source>
</evidence>
<evidence type="ECO:0000313" key="4">
    <source>
        <dbReference type="Proteomes" id="UP000279799"/>
    </source>
</evidence>
<accession>A0A448TV50</accession>
<keyword evidence="1" id="KW-0315">Glutamine amidotransferase</keyword>
<dbReference type="GO" id="GO:0000162">
    <property type="term" value="P:L-tryptophan biosynthetic process"/>
    <property type="evidence" value="ECO:0007669"/>
    <property type="project" value="TreeGrafter"/>
</dbReference>
<dbReference type="GO" id="GO:0004049">
    <property type="term" value="F:anthranilate synthase activity"/>
    <property type="evidence" value="ECO:0007669"/>
    <property type="project" value="UniProtKB-EC"/>
</dbReference>
<dbReference type="EMBL" id="LR134510">
    <property type="protein sequence ID" value="VEJ09808.1"/>
    <property type="molecule type" value="Genomic_DNA"/>
</dbReference>
<evidence type="ECO:0000313" key="3">
    <source>
        <dbReference type="EMBL" id="VEJ09808.1"/>
    </source>
</evidence>
<dbReference type="PANTHER" id="PTHR43418:SF4">
    <property type="entry name" value="MULTIFUNCTIONAL TRYPTOPHAN BIOSYNTHESIS PROTEIN"/>
    <property type="match status" value="1"/>
</dbReference>
<dbReference type="PANTHER" id="PTHR43418">
    <property type="entry name" value="MULTIFUNCTIONAL TRYPTOPHAN BIOSYNTHESIS PROTEIN-RELATED"/>
    <property type="match status" value="1"/>
</dbReference>
<dbReference type="SUPFAM" id="SSF52317">
    <property type="entry name" value="Class I glutamine amidotransferase-like"/>
    <property type="match status" value="1"/>
</dbReference>
<dbReference type="EC" id="4.1.3.27" evidence="3"/>
<dbReference type="CDD" id="cd01743">
    <property type="entry name" value="GATase1_Anthranilate_Synthase"/>
    <property type="match status" value="1"/>
</dbReference>
<organism evidence="3 4">
    <name type="scientific">Actinobacillus delphinicola</name>
    <dbReference type="NCBI Taxonomy" id="51161"/>
    <lineage>
        <taxon>Bacteria</taxon>
        <taxon>Pseudomonadati</taxon>
        <taxon>Pseudomonadota</taxon>
        <taxon>Gammaproteobacteria</taxon>
        <taxon>Pasteurellales</taxon>
        <taxon>Pasteurellaceae</taxon>
        <taxon>Actinobacillus</taxon>
    </lineage>
</organism>
<dbReference type="InterPro" id="IPR006221">
    <property type="entry name" value="TrpG/PapA_dom"/>
</dbReference>
<keyword evidence="4" id="KW-1185">Reference proteome</keyword>
<dbReference type="GO" id="GO:0046654">
    <property type="term" value="P:tetrahydrofolate biosynthetic process"/>
    <property type="evidence" value="ECO:0007669"/>
    <property type="project" value="TreeGrafter"/>
</dbReference>
<feature type="domain" description="Glutamine amidotransferase" evidence="2">
    <location>
        <begin position="14"/>
        <end position="194"/>
    </location>
</feature>
<dbReference type="Gene3D" id="3.40.50.880">
    <property type="match status" value="1"/>
</dbReference>
<dbReference type="PRINTS" id="PR00097">
    <property type="entry name" value="ANTSNTHASEII"/>
</dbReference>
<evidence type="ECO:0000259" key="2">
    <source>
        <dbReference type="Pfam" id="PF00117"/>
    </source>
</evidence>
<proteinExistence type="predicted"/>
<dbReference type="InterPro" id="IPR050472">
    <property type="entry name" value="Anth_synth/Amidotransfase"/>
</dbReference>
<dbReference type="PRINTS" id="PR00096">
    <property type="entry name" value="GATASE"/>
</dbReference>
<gene>
    <name evidence="3" type="primary">trpG</name>
    <name evidence="3" type="ORF">NCTC12871_01295</name>
</gene>
<dbReference type="AlphaFoldDB" id="A0A448TV50"/>
<dbReference type="RefSeq" id="WP_232019028.1">
    <property type="nucleotide sequence ID" value="NZ_LR134510.1"/>
</dbReference>
<dbReference type="Pfam" id="PF00117">
    <property type="entry name" value="GATase"/>
    <property type="match status" value="1"/>
</dbReference>
<dbReference type="NCBIfam" id="NF005367">
    <property type="entry name" value="PRK06895.1"/>
    <property type="match status" value="1"/>
</dbReference>
<reference evidence="3 4" key="1">
    <citation type="submission" date="2018-12" db="EMBL/GenBank/DDBJ databases">
        <authorList>
            <consortium name="Pathogen Informatics"/>
        </authorList>
    </citation>
    <scope>NUCLEOTIDE SEQUENCE [LARGE SCALE GENOMIC DNA]</scope>
    <source>
        <strain evidence="3 4">NCTC12871</strain>
    </source>
</reference>
<name>A0A448TV50_9PAST</name>
<keyword evidence="3" id="KW-0456">Lyase</keyword>
<dbReference type="InterPro" id="IPR029062">
    <property type="entry name" value="Class_I_gatase-like"/>
</dbReference>
<dbReference type="Proteomes" id="UP000279799">
    <property type="component" value="Chromosome"/>
</dbReference>
<sequence>MQMKPTSPQPSVFLVNNHDSFTYNLVELLRQCEIPFQVCDVEKVDLALIEPFSHILISPGPDVPSAYPQLFEIYNKFYQSKSILGVCLGHQSLWEFFGGELKQLQAPRHGERKYCHVNAPSLLFAGLPKDFYVGLYHSWAVKDMPSDFPLDVTAQCDDNVVLAYQHKSLPIYGIQFHPESIMSEFGLQIMQNWLAIK</sequence>